<keyword evidence="1" id="KW-0732">Signal</keyword>
<gene>
    <name evidence="2" type="ORF">C9940_00380</name>
</gene>
<evidence type="ECO:0000313" key="2">
    <source>
        <dbReference type="EMBL" id="PTB86930.1"/>
    </source>
</evidence>
<proteinExistence type="predicted"/>
<evidence type="ECO:0000256" key="1">
    <source>
        <dbReference type="SAM" id="SignalP"/>
    </source>
</evidence>
<dbReference type="AlphaFoldDB" id="A0A2T4CZD5"/>
<sequence length="98" mass="11212">MLKRHLLATGLSLFMVLPIQADTLSIAEPTYKTPNSESGILRPTRGMTMQQVEQKYGIAEQKYAPKGTPAITRWQYPQFDVYFENQLVIHSVVQRKSE</sequence>
<organism evidence="2">
    <name type="scientific">Pseudidiomarina aestuarii</name>
    <dbReference type="NCBI Taxonomy" id="624146"/>
    <lineage>
        <taxon>Bacteria</taxon>
        <taxon>Pseudomonadati</taxon>
        <taxon>Pseudomonadota</taxon>
        <taxon>Gammaproteobacteria</taxon>
        <taxon>Alteromonadales</taxon>
        <taxon>Idiomarinaceae</taxon>
        <taxon>Pseudidiomarina</taxon>
    </lineage>
</organism>
<name>A0A2T4CZD5_9GAMM</name>
<feature type="chain" id="PRO_5015631113" description="Phosphodiesterase" evidence="1">
    <location>
        <begin position="22"/>
        <end position="98"/>
    </location>
</feature>
<dbReference type="EMBL" id="PYVN01000002">
    <property type="protein sequence ID" value="PTB86930.1"/>
    <property type="molecule type" value="Genomic_DNA"/>
</dbReference>
<reference evidence="2" key="1">
    <citation type="submission" date="2018-03" db="EMBL/GenBank/DDBJ databases">
        <title>Cross-interface Injection: A General Nanoliter Liquid Handling Method Applied to Single Cells Genome Amplification Automated Nanoliter Liquid Handling Applied to Single Cell Multiple Displacement Amplification.</title>
        <authorList>
            <person name="Yun J."/>
            <person name="Xu P."/>
            <person name="Xu J."/>
            <person name="Dai X."/>
            <person name="Wang Y."/>
            <person name="Zheng X."/>
            <person name="Cao C."/>
            <person name="Yi Q."/>
            <person name="Zhu Y."/>
            <person name="Wang L."/>
            <person name="Dong Z."/>
            <person name="Huang Y."/>
            <person name="Huang L."/>
            <person name="Du W."/>
        </authorList>
    </citation>
    <scope>NUCLEOTIDE SEQUENCE [LARGE SCALE GENOMIC DNA]</scope>
    <source>
        <strain evidence="2">Z-D3-2</strain>
    </source>
</reference>
<comment type="caution">
    <text evidence="2">The sequence shown here is derived from an EMBL/GenBank/DDBJ whole genome shotgun (WGS) entry which is preliminary data.</text>
</comment>
<accession>A0A2T4CZD5</accession>
<feature type="signal peptide" evidence="1">
    <location>
        <begin position="1"/>
        <end position="21"/>
    </location>
</feature>
<evidence type="ECO:0008006" key="3">
    <source>
        <dbReference type="Google" id="ProtNLM"/>
    </source>
</evidence>
<protein>
    <recommendedName>
        <fullName evidence="3">Phosphodiesterase</fullName>
    </recommendedName>
</protein>